<reference evidence="1 2" key="1">
    <citation type="journal article" date="2010" name="Mol. Plant Microbe Interact.">
        <title>Streptomyces scabies 87-22 contains a coronafacic acid-like biosynthetic cluster that contributes to plant-microbe interactions.</title>
        <authorList>
            <person name="Bignell D.R."/>
            <person name="Seipke R.F."/>
            <person name="Huguet-Tapia J.C."/>
            <person name="Chambers A.H."/>
            <person name="Parry R.J."/>
            <person name="Loria R."/>
        </authorList>
    </citation>
    <scope>NUCLEOTIDE SEQUENCE [LARGE SCALE GENOMIC DNA]</scope>
    <source>
        <strain evidence="1 2">87.22</strain>
    </source>
</reference>
<dbReference type="GeneID" id="24306254"/>
<gene>
    <name evidence="1" type="ordered locus">SCAB_40951</name>
</gene>
<dbReference type="HOGENOM" id="CLU_2332546_0_0_11"/>
<dbReference type="AlphaFoldDB" id="C9Z2F4"/>
<organism evidence="1 2">
    <name type="scientific">Streptomyces scabiei (strain 87.22)</name>
    <dbReference type="NCBI Taxonomy" id="680198"/>
    <lineage>
        <taxon>Bacteria</taxon>
        <taxon>Bacillati</taxon>
        <taxon>Actinomycetota</taxon>
        <taxon>Actinomycetes</taxon>
        <taxon>Kitasatosporales</taxon>
        <taxon>Streptomycetaceae</taxon>
        <taxon>Streptomyces</taxon>
    </lineage>
</organism>
<evidence type="ECO:0000313" key="2">
    <source>
        <dbReference type="Proteomes" id="UP000001444"/>
    </source>
</evidence>
<dbReference type="EMBL" id="FN554889">
    <property type="protein sequence ID" value="CBG71168.1"/>
    <property type="molecule type" value="Genomic_DNA"/>
</dbReference>
<name>C9Z2F4_STRSW</name>
<sequence length="98" mass="11259">MAGARIMTADQARVILGEAAADTMRTEAERWYSFLQQRFEEAERMPKYHRMLGEAYGRLTVHLDHGDTQTALESLDWMRAEAQFFANHPAFPIELVGE</sequence>
<evidence type="ECO:0000313" key="1">
    <source>
        <dbReference type="EMBL" id="CBG71168.1"/>
    </source>
</evidence>
<protein>
    <submittedName>
        <fullName evidence="1">Uncharacterized protein</fullName>
    </submittedName>
</protein>
<keyword evidence="2" id="KW-1185">Reference proteome</keyword>
<dbReference type="Proteomes" id="UP000001444">
    <property type="component" value="Chromosome"/>
</dbReference>
<accession>C9Z2F4</accession>
<dbReference type="RefSeq" id="WP_013001786.1">
    <property type="nucleotide sequence ID" value="NC_013929.1"/>
</dbReference>
<proteinExistence type="predicted"/>
<dbReference type="KEGG" id="scb:SCAB_40951"/>